<organism evidence="1 2">
    <name type="scientific">Methanomethylovorans hollandica (strain DSM 15978 / NBRC 107637 / DMS1)</name>
    <dbReference type="NCBI Taxonomy" id="867904"/>
    <lineage>
        <taxon>Archaea</taxon>
        <taxon>Methanobacteriati</taxon>
        <taxon>Methanobacteriota</taxon>
        <taxon>Stenosarchaea group</taxon>
        <taxon>Methanomicrobia</taxon>
        <taxon>Methanosarcinales</taxon>
        <taxon>Methanosarcinaceae</taxon>
        <taxon>Methanomethylovorans</taxon>
    </lineage>
</organism>
<dbReference type="HOGENOM" id="CLU_670159_0_0_2"/>
<dbReference type="RefSeq" id="WP_015313937.1">
    <property type="nucleotide sequence ID" value="NC_019972.1"/>
</dbReference>
<sequence length="410" mass="47249">MFEKDFVPLITPTITQIVSQETGFYYSRKIETKHFTFRRNTDPEGTKRIYSWDPKISTGTPVKIHLYGTRTMYFWMDNEEISFNPIVKTTKQNEIQSIIDKIHDWNCQSAEELKNLIEQFYAISEGRIFSTHNQFYDFMSAPQFLVDMSIPTEHYSTYLNIKKEHGKESHNIDIEGNDLVADNNGNLVIKKLNVPKISHLSPIELFLYRAAASIISSYYEIESRPIKITADGNVAIPFSQGTCYKGITISYKILVTCFGEEKVKNKETILQLSSISCESLPFDKWPNRPIPERTRDQKKIKAYKEALLKWAKEGCKANEQKEIENLYELLLEIYHEKKPDIINYPEGSYKNIGSSYSFGFVPLESAIPKTTECTIDESPIINNPINKQNEQTASKSKITTLEMFSTPVES</sequence>
<dbReference type="AlphaFoldDB" id="L0L1L4"/>
<reference evidence="2" key="1">
    <citation type="submission" date="2012-02" db="EMBL/GenBank/DDBJ databases">
        <title>Complete sequence of plasmid of Methanomethylovorans hollandica DSM 15978.</title>
        <authorList>
            <person name="Lucas S."/>
            <person name="Copeland A."/>
            <person name="Lapidus A."/>
            <person name="Glavina del Rio T."/>
            <person name="Dalin E."/>
            <person name="Tice H."/>
            <person name="Bruce D."/>
            <person name="Goodwin L."/>
            <person name="Pitluck S."/>
            <person name="Peters L."/>
            <person name="Mikhailova N."/>
            <person name="Held B."/>
            <person name="Kyrpides N."/>
            <person name="Mavromatis K."/>
            <person name="Ivanova N."/>
            <person name="Brettin T."/>
            <person name="Detter J.C."/>
            <person name="Han C."/>
            <person name="Larimer F."/>
            <person name="Land M."/>
            <person name="Hauser L."/>
            <person name="Markowitz V."/>
            <person name="Cheng J.-F."/>
            <person name="Hugenholtz P."/>
            <person name="Woyke T."/>
            <person name="Wu D."/>
            <person name="Spring S."/>
            <person name="Schroeder M."/>
            <person name="Brambilla E."/>
            <person name="Klenk H.-P."/>
            <person name="Eisen J.A."/>
        </authorList>
    </citation>
    <scope>NUCLEOTIDE SEQUENCE [LARGE SCALE GENOMIC DNA]</scope>
    <source>
        <strain evidence="2">DSM 15978 / NBRC 107637 / DMS1</strain>
        <plasmid evidence="2">Plasmid pMETHO01</plasmid>
    </source>
</reference>
<keyword evidence="1" id="KW-0614">Plasmid</keyword>
<evidence type="ECO:0000313" key="2">
    <source>
        <dbReference type="Proteomes" id="UP000010866"/>
    </source>
</evidence>
<dbReference type="GeneID" id="14401637"/>
<name>L0L1L4_METHD</name>
<gene>
    <name evidence="1" type="ordered locus">Metho_2675</name>
</gene>
<evidence type="ECO:0000313" key="1">
    <source>
        <dbReference type="EMBL" id="AGB50805.1"/>
    </source>
</evidence>
<proteinExistence type="predicted"/>
<keyword evidence="2" id="KW-1185">Reference proteome</keyword>
<geneLocation type="plasmid" evidence="1 2">
    <name>pMETHO01</name>
</geneLocation>
<accession>L0L1L4</accession>
<dbReference type="Proteomes" id="UP000010866">
    <property type="component" value="Plasmid pMETHO01"/>
</dbReference>
<dbReference type="EMBL" id="CP003363">
    <property type="protein sequence ID" value="AGB50805.1"/>
    <property type="molecule type" value="Genomic_DNA"/>
</dbReference>
<dbReference type="KEGG" id="mhz:Metho_2675"/>
<protein>
    <submittedName>
        <fullName evidence="1">Uncharacterized protein</fullName>
    </submittedName>
</protein>